<comment type="similarity">
    <text evidence="2">Belongs to the Tim17/Tim22/Tim23 family.</text>
</comment>
<keyword evidence="10" id="KW-1185">Reference proteome</keyword>
<evidence type="ECO:0000256" key="1">
    <source>
        <dbReference type="ARBA" id="ARBA00004141"/>
    </source>
</evidence>
<gene>
    <name evidence="9" type="ORF">Ahy_B01g054601</name>
</gene>
<feature type="transmembrane region" description="Helical" evidence="8">
    <location>
        <begin position="42"/>
        <end position="61"/>
    </location>
</feature>
<evidence type="ECO:0000313" key="10">
    <source>
        <dbReference type="Proteomes" id="UP000289738"/>
    </source>
</evidence>
<dbReference type="InterPro" id="IPR055299">
    <property type="entry name" value="TIMMDC1"/>
</dbReference>
<dbReference type="STRING" id="3818.A0A445AU34"/>
<accession>A0A445AU34</accession>
<reference evidence="9 10" key="1">
    <citation type="submission" date="2019-01" db="EMBL/GenBank/DDBJ databases">
        <title>Sequencing of cultivated peanut Arachis hypogaea provides insights into genome evolution and oil improvement.</title>
        <authorList>
            <person name="Chen X."/>
        </authorList>
    </citation>
    <scope>NUCLEOTIDE SEQUENCE [LARGE SCALE GENOMIC DNA]</scope>
    <source>
        <strain evidence="10">cv. Fuhuasheng</strain>
        <tissue evidence="9">Leaves</tissue>
    </source>
</reference>
<dbReference type="Gramene" id="arahy.Tifrunner.gnm2.ann2.Ah11g273200.1">
    <property type="protein sequence ID" value="arahy.Tifrunner.gnm2.ann2.Ah11g273200.1-CDS"/>
    <property type="gene ID" value="arahy.Tifrunner.gnm2.ann2.Ah11g273200"/>
</dbReference>
<dbReference type="EMBL" id="SDMP01000011">
    <property type="protein sequence ID" value="RYR29932.1"/>
    <property type="molecule type" value="Genomic_DNA"/>
</dbReference>
<organism evidence="9 10">
    <name type="scientific">Arachis hypogaea</name>
    <name type="common">Peanut</name>
    <dbReference type="NCBI Taxonomy" id="3818"/>
    <lineage>
        <taxon>Eukaryota</taxon>
        <taxon>Viridiplantae</taxon>
        <taxon>Streptophyta</taxon>
        <taxon>Embryophyta</taxon>
        <taxon>Tracheophyta</taxon>
        <taxon>Spermatophyta</taxon>
        <taxon>Magnoliopsida</taxon>
        <taxon>eudicotyledons</taxon>
        <taxon>Gunneridae</taxon>
        <taxon>Pentapetalae</taxon>
        <taxon>rosids</taxon>
        <taxon>fabids</taxon>
        <taxon>Fabales</taxon>
        <taxon>Fabaceae</taxon>
        <taxon>Papilionoideae</taxon>
        <taxon>50 kb inversion clade</taxon>
        <taxon>dalbergioids sensu lato</taxon>
        <taxon>Dalbergieae</taxon>
        <taxon>Pterocarpus clade</taxon>
        <taxon>Arachis</taxon>
    </lineage>
</organism>
<keyword evidence="4 8" id="KW-1133">Transmembrane helix</keyword>
<evidence type="ECO:0000313" key="9">
    <source>
        <dbReference type="EMBL" id="RYR29932.1"/>
    </source>
</evidence>
<dbReference type="GO" id="GO:0032981">
    <property type="term" value="P:mitochondrial respiratory chain complex I assembly"/>
    <property type="evidence" value="ECO:0007669"/>
    <property type="project" value="InterPro"/>
</dbReference>
<dbReference type="AlphaFoldDB" id="A0A445AU34"/>
<feature type="transmembrane region" description="Helical" evidence="8">
    <location>
        <begin position="12"/>
        <end position="30"/>
    </location>
</feature>
<evidence type="ECO:0000256" key="2">
    <source>
        <dbReference type="ARBA" id="ARBA00008444"/>
    </source>
</evidence>
<comment type="caution">
    <text evidence="9">The sequence shown here is derived from an EMBL/GenBank/DDBJ whole genome shotgun (WGS) entry which is preliminary data.</text>
</comment>
<proteinExistence type="inferred from homology"/>
<sequence length="100" mass="11138">MRDAMEKRFTRVTRGSIVGGVHLGILFPFLAPGSLHWRARNMILGLVLGAAFCFPLGWLHLKLIEKANEGNQSANENLDKRDIKSGVSATIERLESNLHK</sequence>
<evidence type="ECO:0000256" key="4">
    <source>
        <dbReference type="ARBA" id="ARBA00022989"/>
    </source>
</evidence>
<evidence type="ECO:0000256" key="7">
    <source>
        <dbReference type="ARBA" id="ARBA00041344"/>
    </source>
</evidence>
<keyword evidence="3 8" id="KW-0812">Transmembrane</keyword>
<dbReference type="Proteomes" id="UP000289738">
    <property type="component" value="Chromosome B01"/>
</dbReference>
<name>A0A445AU34_ARAHY</name>
<evidence type="ECO:0000256" key="3">
    <source>
        <dbReference type="ARBA" id="ARBA00022692"/>
    </source>
</evidence>
<dbReference type="GO" id="GO:0005739">
    <property type="term" value="C:mitochondrion"/>
    <property type="evidence" value="ECO:0007669"/>
    <property type="project" value="TreeGrafter"/>
</dbReference>
<evidence type="ECO:0000256" key="8">
    <source>
        <dbReference type="SAM" id="Phobius"/>
    </source>
</evidence>
<dbReference type="PANTHER" id="PTHR13002">
    <property type="entry name" value="C3ORF1 PROTEIN-RELATED"/>
    <property type="match status" value="1"/>
</dbReference>
<dbReference type="GO" id="GO:0016020">
    <property type="term" value="C:membrane"/>
    <property type="evidence" value="ECO:0007669"/>
    <property type="project" value="UniProtKB-SubCell"/>
</dbReference>
<evidence type="ECO:0000256" key="6">
    <source>
        <dbReference type="ARBA" id="ARBA00040778"/>
    </source>
</evidence>
<evidence type="ECO:0000256" key="5">
    <source>
        <dbReference type="ARBA" id="ARBA00023136"/>
    </source>
</evidence>
<comment type="subcellular location">
    <subcellularLocation>
        <location evidence="1">Membrane</location>
        <topology evidence="1">Multi-pass membrane protein</topology>
    </subcellularLocation>
</comment>
<dbReference type="PANTHER" id="PTHR13002:SF1">
    <property type="entry name" value="COMPLEX I ASSEMBLY FACTOR TIMMDC1, MITOCHONDRIAL"/>
    <property type="match status" value="1"/>
</dbReference>
<protein>
    <recommendedName>
        <fullName evidence="6">Complex I assembly factor TIMMDC1, mitochondrial</fullName>
    </recommendedName>
    <alternativeName>
        <fullName evidence="7">Translocase of inner mitochondrial membrane domain-containing protein 1</fullName>
    </alternativeName>
</protein>
<keyword evidence="5 8" id="KW-0472">Membrane</keyword>